<dbReference type="InterPro" id="IPR019734">
    <property type="entry name" value="TPR_rpt"/>
</dbReference>
<evidence type="ECO:0000259" key="9">
    <source>
        <dbReference type="PROSITE" id="PS50059"/>
    </source>
</evidence>
<evidence type="ECO:0000256" key="1">
    <source>
        <dbReference type="ARBA" id="ARBA00000971"/>
    </source>
</evidence>
<dbReference type="Pfam" id="PF13181">
    <property type="entry name" value="TPR_8"/>
    <property type="match status" value="1"/>
</dbReference>
<accession>A0AAD5K1H7</accession>
<keyword evidence="3" id="KW-0677">Repeat</keyword>
<dbReference type="EC" id="5.2.1.8" evidence="2 7"/>
<evidence type="ECO:0000256" key="4">
    <source>
        <dbReference type="ARBA" id="ARBA00022803"/>
    </source>
</evidence>
<dbReference type="SUPFAM" id="SSF54534">
    <property type="entry name" value="FKBP-like"/>
    <property type="match status" value="1"/>
</dbReference>
<reference evidence="10" key="2">
    <citation type="submission" date="2023-02" db="EMBL/GenBank/DDBJ databases">
        <authorList>
            <consortium name="DOE Joint Genome Institute"/>
            <person name="Mondo S.J."/>
            <person name="Chang Y."/>
            <person name="Wang Y."/>
            <person name="Ahrendt S."/>
            <person name="Andreopoulos W."/>
            <person name="Barry K."/>
            <person name="Beard J."/>
            <person name="Benny G.L."/>
            <person name="Blankenship S."/>
            <person name="Bonito G."/>
            <person name="Cuomo C."/>
            <person name="Desiro A."/>
            <person name="Gervers K.A."/>
            <person name="Hundley H."/>
            <person name="Kuo A."/>
            <person name="LaButti K."/>
            <person name="Lang B.F."/>
            <person name="Lipzen A."/>
            <person name="O'Donnell K."/>
            <person name="Pangilinan J."/>
            <person name="Reynolds N."/>
            <person name="Sandor L."/>
            <person name="Smith M.W."/>
            <person name="Tsang A."/>
            <person name="Grigoriev I.V."/>
            <person name="Stajich J.E."/>
            <person name="Spatafora J.W."/>
        </authorList>
    </citation>
    <scope>NUCLEOTIDE SEQUENCE</scope>
    <source>
        <strain evidence="10">RSA 2281</strain>
    </source>
</reference>
<reference evidence="10" key="1">
    <citation type="journal article" date="2022" name="IScience">
        <title>Evolution of zygomycete secretomes and the origins of terrestrial fungal ecologies.</title>
        <authorList>
            <person name="Chang Y."/>
            <person name="Wang Y."/>
            <person name="Mondo S."/>
            <person name="Ahrendt S."/>
            <person name="Andreopoulos W."/>
            <person name="Barry K."/>
            <person name="Beard J."/>
            <person name="Benny G.L."/>
            <person name="Blankenship S."/>
            <person name="Bonito G."/>
            <person name="Cuomo C."/>
            <person name="Desiro A."/>
            <person name="Gervers K.A."/>
            <person name="Hundley H."/>
            <person name="Kuo A."/>
            <person name="LaButti K."/>
            <person name="Lang B.F."/>
            <person name="Lipzen A."/>
            <person name="O'Donnell K."/>
            <person name="Pangilinan J."/>
            <person name="Reynolds N."/>
            <person name="Sandor L."/>
            <person name="Smith M.E."/>
            <person name="Tsang A."/>
            <person name="Grigoriev I.V."/>
            <person name="Stajich J.E."/>
            <person name="Spatafora J.W."/>
        </authorList>
    </citation>
    <scope>NUCLEOTIDE SEQUENCE</scope>
    <source>
        <strain evidence="10">RSA 2281</strain>
    </source>
</reference>
<gene>
    <name evidence="10" type="ORF">BDA99DRAFT_444400</name>
</gene>
<keyword evidence="4 8" id="KW-0802">TPR repeat</keyword>
<evidence type="ECO:0000256" key="6">
    <source>
        <dbReference type="ARBA" id="ARBA00023235"/>
    </source>
</evidence>
<dbReference type="Pfam" id="PF00254">
    <property type="entry name" value="FKBP_C"/>
    <property type="match status" value="1"/>
</dbReference>
<dbReference type="GO" id="GO:0003755">
    <property type="term" value="F:peptidyl-prolyl cis-trans isomerase activity"/>
    <property type="evidence" value="ECO:0007669"/>
    <property type="project" value="UniProtKB-KW"/>
</dbReference>
<organism evidence="10 11">
    <name type="scientific">Phascolomyces articulosus</name>
    <dbReference type="NCBI Taxonomy" id="60185"/>
    <lineage>
        <taxon>Eukaryota</taxon>
        <taxon>Fungi</taxon>
        <taxon>Fungi incertae sedis</taxon>
        <taxon>Mucoromycota</taxon>
        <taxon>Mucoromycotina</taxon>
        <taxon>Mucoromycetes</taxon>
        <taxon>Mucorales</taxon>
        <taxon>Lichtheimiaceae</taxon>
        <taxon>Phascolomyces</taxon>
    </lineage>
</organism>
<dbReference type="SMART" id="SM00028">
    <property type="entry name" value="TPR"/>
    <property type="match status" value="3"/>
</dbReference>
<evidence type="ECO:0000313" key="11">
    <source>
        <dbReference type="Proteomes" id="UP001209540"/>
    </source>
</evidence>
<dbReference type="PANTHER" id="PTHR46512">
    <property type="entry name" value="PEPTIDYLPROLYL ISOMERASE"/>
    <property type="match status" value="1"/>
</dbReference>
<keyword evidence="11" id="KW-1185">Reference proteome</keyword>
<feature type="repeat" description="TPR" evidence="8">
    <location>
        <begin position="179"/>
        <end position="212"/>
    </location>
</feature>
<dbReference type="AlphaFoldDB" id="A0AAD5K1H7"/>
<keyword evidence="5 7" id="KW-0697">Rotamase</keyword>
<dbReference type="PANTHER" id="PTHR46512:SF9">
    <property type="entry name" value="PEPTIDYLPROLYL ISOMERASE"/>
    <property type="match status" value="1"/>
</dbReference>
<feature type="domain" description="PPIase FKBP-type" evidence="9">
    <location>
        <begin position="28"/>
        <end position="117"/>
    </location>
</feature>
<dbReference type="Gene3D" id="1.25.40.10">
    <property type="entry name" value="Tetratricopeptide repeat domain"/>
    <property type="match status" value="1"/>
</dbReference>
<dbReference type="InterPro" id="IPR011990">
    <property type="entry name" value="TPR-like_helical_dom_sf"/>
</dbReference>
<dbReference type="InterPro" id="IPR001179">
    <property type="entry name" value="PPIase_FKBP_dom"/>
</dbReference>
<keyword evidence="6 7" id="KW-0413">Isomerase</keyword>
<evidence type="ECO:0000256" key="8">
    <source>
        <dbReference type="PROSITE-ProRule" id="PRU00339"/>
    </source>
</evidence>
<evidence type="ECO:0000256" key="3">
    <source>
        <dbReference type="ARBA" id="ARBA00022737"/>
    </source>
</evidence>
<comment type="catalytic activity">
    <reaction evidence="1 7">
        <text>[protein]-peptidylproline (omega=180) = [protein]-peptidylproline (omega=0)</text>
        <dbReference type="Rhea" id="RHEA:16237"/>
        <dbReference type="Rhea" id="RHEA-COMP:10747"/>
        <dbReference type="Rhea" id="RHEA-COMP:10748"/>
        <dbReference type="ChEBI" id="CHEBI:83833"/>
        <dbReference type="ChEBI" id="CHEBI:83834"/>
        <dbReference type="EC" id="5.2.1.8"/>
    </reaction>
</comment>
<evidence type="ECO:0000256" key="7">
    <source>
        <dbReference type="PROSITE-ProRule" id="PRU00277"/>
    </source>
</evidence>
<sequence>MAVQKLTDDGKVTKTIIKPGQGLLPNKKSEVSVHYEAFLVKQDSKFDSSRDRNAPFNFTLQGGQVIQAWEIAIPTMKVGEIAEITCTYDYGYGEKGSPPLVPKKAALRFVVELIGSWEPAGSARQRLEAAAKKKEEGNDLFKKGSLETALFAYRRAREYIIDLWDCEPEEMDECRELVIAIQGNIAMCYIKLREWEHAIEVCKKVLERDPCNVKACYRIGQVSIETLDFEEGIKYVNMGLQVYIYTSIDNKCVPL</sequence>
<dbReference type="InterPro" id="IPR050754">
    <property type="entry name" value="FKBP4/5/8-like"/>
</dbReference>
<comment type="caution">
    <text evidence="10">The sequence shown here is derived from an EMBL/GenBank/DDBJ whole genome shotgun (WGS) entry which is preliminary data.</text>
</comment>
<dbReference type="InterPro" id="IPR046357">
    <property type="entry name" value="PPIase_dom_sf"/>
</dbReference>
<dbReference type="EMBL" id="JAIXMP010000030">
    <property type="protein sequence ID" value="KAI9251488.1"/>
    <property type="molecule type" value="Genomic_DNA"/>
</dbReference>
<proteinExistence type="predicted"/>
<dbReference type="Proteomes" id="UP001209540">
    <property type="component" value="Unassembled WGS sequence"/>
</dbReference>
<dbReference type="Gene3D" id="3.10.50.40">
    <property type="match status" value="1"/>
</dbReference>
<evidence type="ECO:0000256" key="2">
    <source>
        <dbReference type="ARBA" id="ARBA00013194"/>
    </source>
</evidence>
<dbReference type="SUPFAM" id="SSF48452">
    <property type="entry name" value="TPR-like"/>
    <property type="match status" value="1"/>
</dbReference>
<protein>
    <recommendedName>
        <fullName evidence="2 7">peptidylprolyl isomerase</fullName>
        <ecNumber evidence="2 7">5.2.1.8</ecNumber>
    </recommendedName>
</protein>
<name>A0AAD5K1H7_9FUNG</name>
<evidence type="ECO:0000313" key="10">
    <source>
        <dbReference type="EMBL" id="KAI9251488.1"/>
    </source>
</evidence>
<evidence type="ECO:0000256" key="5">
    <source>
        <dbReference type="ARBA" id="ARBA00023110"/>
    </source>
</evidence>
<dbReference type="PROSITE" id="PS50059">
    <property type="entry name" value="FKBP_PPIASE"/>
    <property type="match status" value="1"/>
</dbReference>
<dbReference type="PROSITE" id="PS50005">
    <property type="entry name" value="TPR"/>
    <property type="match status" value="1"/>
</dbReference>